<dbReference type="Proteomes" id="UP000735874">
    <property type="component" value="Unassembled WGS sequence"/>
</dbReference>
<evidence type="ECO:0000313" key="5">
    <source>
        <dbReference type="EMBL" id="KAG3202477.1"/>
    </source>
</evidence>
<accession>A0A329RZ57</accession>
<dbReference type="AlphaFoldDB" id="A0A329RZ57"/>
<dbReference type="Proteomes" id="UP000251314">
    <property type="component" value="Unassembled WGS sequence"/>
</dbReference>
<dbReference type="EMBL" id="RCMG01002231">
    <property type="protein sequence ID" value="KAG2812808.1"/>
    <property type="molecule type" value="Genomic_DNA"/>
</dbReference>
<dbReference type="Proteomes" id="UP000697107">
    <property type="component" value="Unassembled WGS sequence"/>
</dbReference>
<gene>
    <name evidence="6" type="ORF">PC110_g14021</name>
    <name evidence="1" type="ORF">PC113_g23518</name>
    <name evidence="2" type="ORF">PC115_g23492</name>
    <name evidence="3" type="ORF">PC117_g26220</name>
    <name evidence="4" type="ORF">PC118_g23698</name>
    <name evidence="5" type="ORF">PC129_g23217</name>
</gene>
<evidence type="ECO:0000313" key="2">
    <source>
        <dbReference type="EMBL" id="KAG2876952.1"/>
    </source>
</evidence>
<protein>
    <submittedName>
        <fullName evidence="6">Uncharacterized protein</fullName>
    </submittedName>
</protein>
<dbReference type="EMBL" id="MJFZ01000417">
    <property type="protein sequence ID" value="RAW29610.1"/>
    <property type="molecule type" value="Genomic_DNA"/>
</dbReference>
<evidence type="ECO:0000313" key="6">
    <source>
        <dbReference type="EMBL" id="RAW29610.1"/>
    </source>
</evidence>
<evidence type="ECO:0000313" key="3">
    <source>
        <dbReference type="EMBL" id="KAG2882452.1"/>
    </source>
</evidence>
<dbReference type="Proteomes" id="UP000760860">
    <property type="component" value="Unassembled WGS sequence"/>
</dbReference>
<dbReference type="Proteomes" id="UP000774804">
    <property type="component" value="Unassembled WGS sequence"/>
</dbReference>
<dbReference type="EMBL" id="RCMV01002510">
    <property type="protein sequence ID" value="KAG3202477.1"/>
    <property type="molecule type" value="Genomic_DNA"/>
</dbReference>
<dbReference type="EMBL" id="RCMK01002325">
    <property type="protein sequence ID" value="KAG2882452.1"/>
    <property type="molecule type" value="Genomic_DNA"/>
</dbReference>
<name>A0A329RZ57_9STRA</name>
<keyword evidence="7" id="KW-1185">Reference proteome</keyword>
<sequence>MELFTGLQRPTSLRVFYLPDGSGFQEVPANEPIDQYLVTLHGSARSMHRAVDDKRIKERLLNKKKEPCENLTNFTVGDYVLRSRVDERLGNKLQVLGSGRTELRVSTRIRSASSIW</sequence>
<reference evidence="1" key="2">
    <citation type="submission" date="2018-10" db="EMBL/GenBank/DDBJ databases">
        <title>Effector identification in a new, highly contiguous assembly of the strawberry crown rot pathogen Phytophthora cactorum.</title>
        <authorList>
            <person name="Armitage A.D."/>
            <person name="Nellist C.F."/>
            <person name="Bates H."/>
            <person name="Vickerstaff R.J."/>
            <person name="Harrison R.J."/>
        </authorList>
    </citation>
    <scope>NUCLEOTIDE SEQUENCE</scope>
    <source>
        <strain evidence="1">15-7</strain>
        <strain evidence="2">4032</strain>
        <strain evidence="3">4040</strain>
        <strain evidence="4">P415</strain>
        <strain evidence="5">P421</strain>
    </source>
</reference>
<dbReference type="Proteomes" id="UP000736787">
    <property type="component" value="Unassembled WGS sequence"/>
</dbReference>
<organism evidence="6 7">
    <name type="scientific">Phytophthora cactorum</name>
    <dbReference type="NCBI Taxonomy" id="29920"/>
    <lineage>
        <taxon>Eukaryota</taxon>
        <taxon>Sar</taxon>
        <taxon>Stramenopiles</taxon>
        <taxon>Oomycota</taxon>
        <taxon>Peronosporomycetes</taxon>
        <taxon>Peronosporales</taxon>
        <taxon>Peronosporaceae</taxon>
        <taxon>Phytophthora</taxon>
    </lineage>
</organism>
<comment type="caution">
    <text evidence="6">The sequence shown here is derived from an EMBL/GenBank/DDBJ whole genome shotgun (WGS) entry which is preliminary data.</text>
</comment>
<evidence type="ECO:0000313" key="7">
    <source>
        <dbReference type="Proteomes" id="UP000251314"/>
    </source>
</evidence>
<evidence type="ECO:0000313" key="4">
    <source>
        <dbReference type="EMBL" id="KAG2958091.1"/>
    </source>
</evidence>
<evidence type="ECO:0000313" key="1">
    <source>
        <dbReference type="EMBL" id="KAG2812808.1"/>
    </source>
</evidence>
<reference evidence="6 7" key="1">
    <citation type="submission" date="2018-01" db="EMBL/GenBank/DDBJ databases">
        <title>Draft genome of the strawberry crown rot pathogen Phytophthora cactorum.</title>
        <authorList>
            <person name="Armitage A.D."/>
            <person name="Lysoe E."/>
            <person name="Nellist C.F."/>
            <person name="Harrison R.J."/>
            <person name="Brurberg M.B."/>
        </authorList>
    </citation>
    <scope>NUCLEOTIDE SEQUENCE [LARGE SCALE GENOMIC DNA]</scope>
    <source>
        <strain evidence="6 7">10300</strain>
    </source>
</reference>
<dbReference type="OrthoDB" id="104567at2759"/>
<dbReference type="EMBL" id="RCMI01002375">
    <property type="protein sequence ID" value="KAG2876952.1"/>
    <property type="molecule type" value="Genomic_DNA"/>
</dbReference>
<dbReference type="EMBL" id="RCML01002372">
    <property type="protein sequence ID" value="KAG2958091.1"/>
    <property type="molecule type" value="Genomic_DNA"/>
</dbReference>
<proteinExistence type="predicted"/>
<dbReference type="VEuPathDB" id="FungiDB:PC110_g14021"/>